<dbReference type="AlphaFoldDB" id="A0A166IYE6"/>
<accession>A0A166IYE6</accession>
<keyword evidence="2" id="KW-0812">Transmembrane</keyword>
<dbReference type="Pfam" id="PF08229">
    <property type="entry name" value="SHR3_chaperone"/>
    <property type="match status" value="1"/>
</dbReference>
<dbReference type="InterPro" id="IPR013248">
    <property type="entry name" value="Psh3/Shr3"/>
</dbReference>
<evidence type="ECO:0000256" key="2">
    <source>
        <dbReference type="SAM" id="Phobius"/>
    </source>
</evidence>
<feature type="transmembrane region" description="Helical" evidence="2">
    <location>
        <begin position="84"/>
        <end position="103"/>
    </location>
</feature>
<dbReference type="GO" id="GO:0006888">
    <property type="term" value="P:endoplasmic reticulum to Golgi vesicle-mediated transport"/>
    <property type="evidence" value="ECO:0007669"/>
    <property type="project" value="TreeGrafter"/>
</dbReference>
<organism evidence="3 4">
    <name type="scientific">Sistotremastrum suecicum HHB10207 ss-3</name>
    <dbReference type="NCBI Taxonomy" id="1314776"/>
    <lineage>
        <taxon>Eukaryota</taxon>
        <taxon>Fungi</taxon>
        <taxon>Dikarya</taxon>
        <taxon>Basidiomycota</taxon>
        <taxon>Agaricomycotina</taxon>
        <taxon>Agaricomycetes</taxon>
        <taxon>Sistotremastrales</taxon>
        <taxon>Sistotremastraceae</taxon>
        <taxon>Sistotremastrum</taxon>
    </lineage>
</organism>
<evidence type="ECO:0000313" key="4">
    <source>
        <dbReference type="Proteomes" id="UP000076798"/>
    </source>
</evidence>
<dbReference type="GO" id="GO:0051082">
    <property type="term" value="F:unfolded protein binding"/>
    <property type="evidence" value="ECO:0007669"/>
    <property type="project" value="TreeGrafter"/>
</dbReference>
<dbReference type="OrthoDB" id="5229808at2759"/>
<evidence type="ECO:0000256" key="1">
    <source>
        <dbReference type="SAM" id="MobiDB-lite"/>
    </source>
</evidence>
<proteinExistence type="predicted"/>
<dbReference type="GO" id="GO:0005789">
    <property type="term" value="C:endoplasmic reticulum membrane"/>
    <property type="evidence" value="ECO:0007669"/>
    <property type="project" value="TreeGrafter"/>
</dbReference>
<keyword evidence="2" id="KW-0472">Membrane</keyword>
<gene>
    <name evidence="3" type="ORF">SISSUDRAFT_1057184</name>
</gene>
<dbReference type="EMBL" id="KV428005">
    <property type="protein sequence ID" value="KZT44199.1"/>
    <property type="molecule type" value="Genomic_DNA"/>
</dbReference>
<feature type="region of interest" description="Disordered" evidence="1">
    <location>
        <begin position="171"/>
        <end position="194"/>
    </location>
</feature>
<protein>
    <recommendedName>
        <fullName evidence="5">Shr3 amino acid permease chaperone</fullName>
    </recommendedName>
</protein>
<dbReference type="PANTHER" id="PTHR28228:SF1">
    <property type="entry name" value="SECRETORY COMPONENT PROTEIN SHR3"/>
    <property type="match status" value="1"/>
</dbReference>
<feature type="transmembrane region" description="Helical" evidence="2">
    <location>
        <begin position="57"/>
        <end position="77"/>
    </location>
</feature>
<evidence type="ECO:0008006" key="5">
    <source>
        <dbReference type="Google" id="ProtNLM"/>
    </source>
</evidence>
<dbReference type="SMART" id="SM00786">
    <property type="entry name" value="SHR3_chaperone"/>
    <property type="match status" value="1"/>
</dbReference>
<name>A0A166IYE6_9AGAM</name>
<dbReference type="Proteomes" id="UP000076798">
    <property type="component" value="Unassembled WGS sequence"/>
</dbReference>
<reference evidence="3 4" key="1">
    <citation type="journal article" date="2016" name="Mol. Biol. Evol.">
        <title>Comparative Genomics of Early-Diverging Mushroom-Forming Fungi Provides Insights into the Origins of Lignocellulose Decay Capabilities.</title>
        <authorList>
            <person name="Nagy L.G."/>
            <person name="Riley R."/>
            <person name="Tritt A."/>
            <person name="Adam C."/>
            <person name="Daum C."/>
            <person name="Floudas D."/>
            <person name="Sun H."/>
            <person name="Yadav J.S."/>
            <person name="Pangilinan J."/>
            <person name="Larsson K.H."/>
            <person name="Matsuura K."/>
            <person name="Barry K."/>
            <person name="Labutti K."/>
            <person name="Kuo R."/>
            <person name="Ohm R.A."/>
            <person name="Bhattacharya S.S."/>
            <person name="Shirouzu T."/>
            <person name="Yoshinaga Y."/>
            <person name="Martin F.M."/>
            <person name="Grigoriev I.V."/>
            <person name="Hibbett D.S."/>
        </authorList>
    </citation>
    <scope>NUCLEOTIDE SEQUENCE [LARGE SCALE GENOMIC DNA]</scope>
    <source>
        <strain evidence="3 4">HHB10207 ss-3</strain>
    </source>
</reference>
<sequence>MGVRAAFVVVTTSFLIGVLATHFVADSLTLWQSPATDARLWAAAQYYTLLAKAPSEMAFVLAGITTFGATVILWSLFDGRAGNLMFDGGSLFLYLSAISVYAYNVLPILTRNFINSPLSYGSIKEAPFPDILKKPTLELASSHLVCSVAMTGVLLLQAGRYWADGEDAGWRDIDSIPTEKSSAKGKSKSKEKEN</sequence>
<evidence type="ECO:0000313" key="3">
    <source>
        <dbReference type="EMBL" id="KZT44199.1"/>
    </source>
</evidence>
<keyword evidence="2" id="KW-1133">Transmembrane helix</keyword>
<keyword evidence="4" id="KW-1185">Reference proteome</keyword>
<dbReference type="PANTHER" id="PTHR28228">
    <property type="entry name" value="SECRETORY COMPONENT PROTEIN SHR3"/>
    <property type="match status" value="1"/>
</dbReference>